<dbReference type="InterPro" id="IPR004352">
    <property type="entry name" value="GH114_TIM-barrel"/>
</dbReference>
<dbReference type="PANTHER" id="PTHR35882:SF2">
    <property type="entry name" value="PELA"/>
    <property type="match status" value="1"/>
</dbReference>
<dbReference type="Proteomes" id="UP000264310">
    <property type="component" value="Unassembled WGS sequence"/>
</dbReference>
<name>A0A371X2I0_9HYPH</name>
<reference evidence="3 4" key="1">
    <citation type="submission" date="2018-08" db="EMBL/GenBank/DDBJ databases">
        <title>Fulvimarina sp. 85, whole genome shotgun sequence.</title>
        <authorList>
            <person name="Tuo L."/>
        </authorList>
    </citation>
    <scope>NUCLEOTIDE SEQUENCE [LARGE SCALE GENOMIC DNA]</scope>
    <source>
        <strain evidence="3 4">85</strain>
    </source>
</reference>
<proteinExistence type="predicted"/>
<dbReference type="InterPro" id="IPR016062">
    <property type="entry name" value="TM1410-rel"/>
</dbReference>
<evidence type="ECO:0000259" key="2">
    <source>
        <dbReference type="Pfam" id="PF03537"/>
    </source>
</evidence>
<evidence type="ECO:0000313" key="4">
    <source>
        <dbReference type="Proteomes" id="UP000264310"/>
    </source>
</evidence>
<sequence>MRLPRRTMLKLLSASLAVLSGRPGWARAAPNGERRRLLDEVSFWGCQYQNIDIEALAASALDLIVVEPSLSDDLGLFISAEEVERLKRKPDGGRRLVLAYLSIGEADTKRWFWPERWRREAPDWLGPENTAWPGSHPVKYWDEAWAELLLGEEPGLLRQILDRGYDGALLDRVDAFADWTATVPDADERMVSLVREIGETARQRDGDFLLLPQNAEPLLRYRGYVDAIDAVNKESLLTGLECQNCLNSPSDVDWSLDYFRLVDSGEIKRLATEYVSDPAMIPSLSRELNRLGFTPFFGVRALDATPVARAP</sequence>
<accession>A0A371X2I0</accession>
<dbReference type="Pfam" id="PF03537">
    <property type="entry name" value="Glyco_hydro_114"/>
    <property type="match status" value="1"/>
</dbReference>
<evidence type="ECO:0000256" key="1">
    <source>
        <dbReference type="SAM" id="SignalP"/>
    </source>
</evidence>
<dbReference type="InterPro" id="IPR017853">
    <property type="entry name" value="GH"/>
</dbReference>
<keyword evidence="4" id="KW-1185">Reference proteome</keyword>
<dbReference type="PANTHER" id="PTHR35882">
    <property type="entry name" value="PELA"/>
    <property type="match status" value="1"/>
</dbReference>
<dbReference type="Gene3D" id="3.20.20.70">
    <property type="entry name" value="Aldolase class I"/>
    <property type="match status" value="1"/>
</dbReference>
<dbReference type="PRINTS" id="PR01545">
    <property type="entry name" value="THEMAYE10DUF"/>
</dbReference>
<dbReference type="SUPFAM" id="SSF51445">
    <property type="entry name" value="(Trans)glycosidases"/>
    <property type="match status" value="1"/>
</dbReference>
<feature type="chain" id="PRO_5016713576" description="Glycoside-hydrolase family GH114 TIM-barrel domain-containing protein" evidence="1">
    <location>
        <begin position="29"/>
        <end position="311"/>
    </location>
</feature>
<dbReference type="EMBL" id="QURL01000004">
    <property type="protein sequence ID" value="RFC63437.1"/>
    <property type="molecule type" value="Genomic_DNA"/>
</dbReference>
<organism evidence="3 4">
    <name type="scientific">Fulvimarina endophytica</name>
    <dbReference type="NCBI Taxonomy" id="2293836"/>
    <lineage>
        <taxon>Bacteria</taxon>
        <taxon>Pseudomonadati</taxon>
        <taxon>Pseudomonadota</taxon>
        <taxon>Alphaproteobacteria</taxon>
        <taxon>Hyphomicrobiales</taxon>
        <taxon>Aurantimonadaceae</taxon>
        <taxon>Fulvimarina</taxon>
    </lineage>
</organism>
<protein>
    <recommendedName>
        <fullName evidence="2">Glycoside-hydrolase family GH114 TIM-barrel domain-containing protein</fullName>
    </recommendedName>
</protein>
<keyword evidence="1" id="KW-0732">Signal</keyword>
<evidence type="ECO:0000313" key="3">
    <source>
        <dbReference type="EMBL" id="RFC63437.1"/>
    </source>
</evidence>
<dbReference type="AlphaFoldDB" id="A0A371X2I0"/>
<dbReference type="InterPro" id="IPR013785">
    <property type="entry name" value="Aldolase_TIM"/>
</dbReference>
<feature type="signal peptide" evidence="1">
    <location>
        <begin position="1"/>
        <end position="28"/>
    </location>
</feature>
<gene>
    <name evidence="3" type="ORF">DYI37_10390</name>
</gene>
<feature type="domain" description="Glycoside-hydrolase family GH114 TIM-barrel" evidence="2">
    <location>
        <begin position="80"/>
        <end position="245"/>
    </location>
</feature>
<comment type="caution">
    <text evidence="3">The sequence shown here is derived from an EMBL/GenBank/DDBJ whole genome shotgun (WGS) entry which is preliminary data.</text>
</comment>